<dbReference type="InterPro" id="IPR002850">
    <property type="entry name" value="PIN_toxin-like"/>
</dbReference>
<dbReference type="AlphaFoldDB" id="A0A418MF56"/>
<dbReference type="EMBL" id="QXED01000002">
    <property type="protein sequence ID" value="RIV25406.1"/>
    <property type="molecule type" value="Genomic_DNA"/>
</dbReference>
<dbReference type="SUPFAM" id="SSF88723">
    <property type="entry name" value="PIN domain-like"/>
    <property type="match status" value="1"/>
</dbReference>
<evidence type="ECO:0000259" key="1">
    <source>
        <dbReference type="Pfam" id="PF13470"/>
    </source>
</evidence>
<dbReference type="PANTHER" id="PTHR34610:SF3">
    <property type="entry name" value="SSL7007 PROTEIN"/>
    <property type="match status" value="1"/>
</dbReference>
<keyword evidence="3" id="KW-1185">Reference proteome</keyword>
<dbReference type="NCBIfam" id="TIGR00305">
    <property type="entry name" value="putative toxin-antitoxin system toxin component, PIN family"/>
    <property type="match status" value="1"/>
</dbReference>
<organism evidence="2 3">
    <name type="scientific">Fibrisoma montanum</name>
    <dbReference type="NCBI Taxonomy" id="2305895"/>
    <lineage>
        <taxon>Bacteria</taxon>
        <taxon>Pseudomonadati</taxon>
        <taxon>Bacteroidota</taxon>
        <taxon>Cytophagia</taxon>
        <taxon>Cytophagales</taxon>
        <taxon>Spirosomataceae</taxon>
        <taxon>Fibrisoma</taxon>
    </lineage>
</organism>
<evidence type="ECO:0000313" key="3">
    <source>
        <dbReference type="Proteomes" id="UP000283523"/>
    </source>
</evidence>
<feature type="domain" description="PIN" evidence="1">
    <location>
        <begin position="2"/>
        <end position="109"/>
    </location>
</feature>
<name>A0A418MF56_9BACT</name>
<accession>A0A418MF56</accession>
<dbReference type="OrthoDB" id="9802590at2"/>
<protein>
    <submittedName>
        <fullName evidence="2">Putative toxin-antitoxin system toxin component, PIN family</fullName>
    </submittedName>
</protein>
<sequence>MRVVLDINVLLISLPVRSPYRPLFDALKEGKYEIAVSTDILLEYHEKLSEKTSPTVADNVIKLLLSLDNVFLQPIFSSWGLMQSDPDDNKYVDCALVANSDHLVSEDRHFIILRDIAFPALSVIRVDEFLSLLQV</sequence>
<reference evidence="2 3" key="1">
    <citation type="submission" date="2018-08" db="EMBL/GenBank/DDBJ databases">
        <title>Fibrisoma montanum sp. nov., isolated from Danxia mountain soil.</title>
        <authorList>
            <person name="Huang Y."/>
        </authorList>
    </citation>
    <scope>NUCLEOTIDE SEQUENCE [LARGE SCALE GENOMIC DNA]</scope>
    <source>
        <strain evidence="2 3">HYT19</strain>
    </source>
</reference>
<gene>
    <name evidence="2" type="ORF">DYU11_08900</name>
</gene>
<dbReference type="InterPro" id="IPR029060">
    <property type="entry name" value="PIN-like_dom_sf"/>
</dbReference>
<evidence type="ECO:0000313" key="2">
    <source>
        <dbReference type="EMBL" id="RIV25406.1"/>
    </source>
</evidence>
<dbReference type="Pfam" id="PF13470">
    <property type="entry name" value="PIN_3"/>
    <property type="match status" value="1"/>
</dbReference>
<comment type="caution">
    <text evidence="2">The sequence shown here is derived from an EMBL/GenBank/DDBJ whole genome shotgun (WGS) entry which is preliminary data.</text>
</comment>
<dbReference type="Proteomes" id="UP000283523">
    <property type="component" value="Unassembled WGS sequence"/>
</dbReference>
<proteinExistence type="predicted"/>
<dbReference type="PANTHER" id="PTHR34610">
    <property type="entry name" value="SSL7007 PROTEIN"/>
    <property type="match status" value="1"/>
</dbReference>
<dbReference type="RefSeq" id="WP_119667289.1">
    <property type="nucleotide sequence ID" value="NZ_QXED01000002.1"/>
</dbReference>
<dbReference type="InterPro" id="IPR002716">
    <property type="entry name" value="PIN_dom"/>
</dbReference>